<dbReference type="GO" id="GO:0019829">
    <property type="term" value="F:ATPase-coupled monoatomic cation transmembrane transporter activity"/>
    <property type="evidence" value="ECO:0007669"/>
    <property type="project" value="TreeGrafter"/>
</dbReference>
<evidence type="ECO:0000256" key="8">
    <source>
        <dbReference type="ARBA" id="ARBA00022989"/>
    </source>
</evidence>
<evidence type="ECO:0000313" key="12">
    <source>
        <dbReference type="EMBL" id="OEH79078.1"/>
    </source>
</evidence>
<evidence type="ECO:0000256" key="2">
    <source>
        <dbReference type="ARBA" id="ARBA00022692"/>
    </source>
</evidence>
<dbReference type="VEuPathDB" id="ToxoDB:LOC34624115"/>
<dbReference type="GO" id="GO:0015662">
    <property type="term" value="F:P-type ion transporter activity"/>
    <property type="evidence" value="ECO:0007669"/>
    <property type="project" value="TreeGrafter"/>
</dbReference>
<dbReference type="SUPFAM" id="SSF56784">
    <property type="entry name" value="HAD-like"/>
    <property type="match status" value="1"/>
</dbReference>
<evidence type="ECO:0000256" key="9">
    <source>
        <dbReference type="ARBA" id="ARBA00023136"/>
    </source>
</evidence>
<dbReference type="Proteomes" id="UP000095192">
    <property type="component" value="Unassembled WGS sequence"/>
</dbReference>
<sequence length="630" mass="68528">MVANISLPQAPNCRVDCLCVPTCCFAPSHDLSLRAFPPLRLLDRAAGMRRFFSRKGKTSACCSYSVSPPPSSASRSPPHAACCCCTTPVRRLFFLPLLWLLQGQLLRTLIVTTSPPRASSKEGWTFLALLVLLALFCCVYVALTAPLSPFSFYHTELPSVLQWLQPDVEHLQQLRAENKRSPNTWRLLLTLSHIVTSVVPPEFPMLLSLTLSVGVLHLARVGICCTDTLKLAAAGGVRVTAFDKTGTLTHHSYKLLGVFGVGRNPEDLDSQTPRQRQASILSQQVGRRGSRLRGCRCFSASRSLPACSAQLKGAPERLKGFLAKVPAFYDAMADALTSRVCSMHHAYLPCSLLEDQSGLRVLAIGARVCFANPQGASRDALERDLLFCGFLTFAAPVKPGVHHELQLLRKSGHQVIMLTGDHALTAAAVAADGRCCLASLLLMHRLTALNCAVTAFSLSVLSMDGVRLSDTQAALDGLLSVILSCLVSATPEEEQTQALETESAEQRQHLQEQEQPVFMGNKPPPKSVLTFWGTLSLVAQGCLHVLCLSRAWALARTFKDSKDPSNLTRGSSRSSMKGELLLDADEPFEPDEVNTAVGAASLSEKNLRPLAEHTATPPQQHRQLQDKKEN</sequence>
<feature type="region of interest" description="Disordered" evidence="10">
    <location>
        <begin position="494"/>
        <end position="522"/>
    </location>
</feature>
<comment type="caution">
    <text evidence="12">The sequence shown here is derived from an EMBL/GenBank/DDBJ whole genome shotgun (WGS) entry which is preliminary data.</text>
</comment>
<evidence type="ECO:0000256" key="10">
    <source>
        <dbReference type="SAM" id="MobiDB-lite"/>
    </source>
</evidence>
<dbReference type="InParanoid" id="A0A1D3D6L2"/>
<keyword evidence="2 11" id="KW-0812">Transmembrane</keyword>
<evidence type="ECO:0000256" key="5">
    <source>
        <dbReference type="ARBA" id="ARBA00022840"/>
    </source>
</evidence>
<protein>
    <submittedName>
        <fullName evidence="12">P-type ATPase related protein</fullName>
    </submittedName>
</protein>
<feature type="transmembrane region" description="Helical" evidence="11">
    <location>
        <begin position="124"/>
        <end position="143"/>
    </location>
</feature>
<proteinExistence type="predicted"/>
<keyword evidence="13" id="KW-1185">Reference proteome</keyword>
<dbReference type="GO" id="GO:0005524">
    <property type="term" value="F:ATP binding"/>
    <property type="evidence" value="ECO:0007669"/>
    <property type="project" value="UniProtKB-KW"/>
</dbReference>
<dbReference type="InterPro" id="IPR023214">
    <property type="entry name" value="HAD_sf"/>
</dbReference>
<dbReference type="InterPro" id="IPR006544">
    <property type="entry name" value="P-type_TPase_V"/>
</dbReference>
<dbReference type="VEuPathDB" id="ToxoDB:cyc_08660"/>
<accession>A0A1D3D6L2</accession>
<evidence type="ECO:0000256" key="1">
    <source>
        <dbReference type="ARBA" id="ARBA00004141"/>
    </source>
</evidence>
<keyword evidence="6" id="KW-0460">Magnesium</keyword>
<feature type="region of interest" description="Disordered" evidence="10">
    <location>
        <begin position="561"/>
        <end position="589"/>
    </location>
</feature>
<dbReference type="InterPro" id="IPR023298">
    <property type="entry name" value="ATPase_P-typ_TM_dom_sf"/>
</dbReference>
<reference evidence="12 13" key="1">
    <citation type="journal article" date="2016" name="BMC Genomics">
        <title>Comparative genomics reveals Cyclospora cayetanensis possesses coccidia-like metabolism and invasion components but unique surface antigens.</title>
        <authorList>
            <person name="Liu S."/>
            <person name="Wang L."/>
            <person name="Zheng H."/>
            <person name="Xu Z."/>
            <person name="Roellig D.M."/>
            <person name="Li N."/>
            <person name="Frace M.A."/>
            <person name="Tang K."/>
            <person name="Arrowood M.J."/>
            <person name="Moss D.M."/>
            <person name="Zhang L."/>
            <person name="Feng Y."/>
            <person name="Xiao L."/>
        </authorList>
    </citation>
    <scope>NUCLEOTIDE SEQUENCE [LARGE SCALE GENOMIC DNA]</scope>
    <source>
        <strain evidence="12 13">CHN_HEN01</strain>
    </source>
</reference>
<dbReference type="Gene3D" id="1.20.1110.10">
    <property type="entry name" value="Calcium-transporting ATPase, transmembrane domain"/>
    <property type="match status" value="1"/>
</dbReference>
<keyword evidence="5" id="KW-0067">ATP-binding</keyword>
<keyword evidence="8 11" id="KW-1133">Transmembrane helix</keyword>
<keyword evidence="4" id="KW-0547">Nucleotide-binding</keyword>
<organism evidence="12 13">
    <name type="scientific">Cyclospora cayetanensis</name>
    <dbReference type="NCBI Taxonomy" id="88456"/>
    <lineage>
        <taxon>Eukaryota</taxon>
        <taxon>Sar</taxon>
        <taxon>Alveolata</taxon>
        <taxon>Apicomplexa</taxon>
        <taxon>Conoidasida</taxon>
        <taxon>Coccidia</taxon>
        <taxon>Eucoccidiorida</taxon>
        <taxon>Eimeriorina</taxon>
        <taxon>Eimeriidae</taxon>
        <taxon>Cyclospora</taxon>
    </lineage>
</organism>
<dbReference type="InterPro" id="IPR036412">
    <property type="entry name" value="HAD-like_sf"/>
</dbReference>
<evidence type="ECO:0000256" key="4">
    <source>
        <dbReference type="ARBA" id="ARBA00022741"/>
    </source>
</evidence>
<dbReference type="Gene3D" id="3.40.1110.10">
    <property type="entry name" value="Calcium-transporting ATPase, cytoplasmic domain N"/>
    <property type="match status" value="1"/>
</dbReference>
<dbReference type="GO" id="GO:0046872">
    <property type="term" value="F:metal ion binding"/>
    <property type="evidence" value="ECO:0007669"/>
    <property type="project" value="UniProtKB-KW"/>
</dbReference>
<evidence type="ECO:0000313" key="13">
    <source>
        <dbReference type="Proteomes" id="UP000095192"/>
    </source>
</evidence>
<keyword evidence="7" id="KW-1278">Translocase</keyword>
<dbReference type="PANTHER" id="PTHR45630:SF7">
    <property type="entry name" value="ENDOPLASMIC RETICULUM TRANSMEMBRANE HELIX TRANSLOCASE"/>
    <property type="match status" value="1"/>
</dbReference>
<keyword evidence="9 11" id="KW-0472">Membrane</keyword>
<evidence type="ECO:0000256" key="7">
    <source>
        <dbReference type="ARBA" id="ARBA00022967"/>
    </source>
</evidence>
<feature type="compositionally biased region" description="Polar residues" evidence="10">
    <location>
        <begin position="564"/>
        <end position="575"/>
    </location>
</feature>
<dbReference type="AlphaFoldDB" id="A0A1D3D6L2"/>
<feature type="region of interest" description="Disordered" evidence="10">
    <location>
        <begin position="605"/>
        <end position="630"/>
    </location>
</feature>
<dbReference type="PANTHER" id="PTHR45630">
    <property type="entry name" value="CATION-TRANSPORTING ATPASE-RELATED"/>
    <property type="match status" value="1"/>
</dbReference>
<dbReference type="Gene3D" id="3.40.50.1000">
    <property type="entry name" value="HAD superfamily/HAD-like"/>
    <property type="match status" value="2"/>
</dbReference>
<comment type="subcellular location">
    <subcellularLocation>
        <location evidence="1">Membrane</location>
        <topology evidence="1">Multi-pass membrane protein</topology>
    </subcellularLocation>
</comment>
<dbReference type="GO" id="GO:0005789">
    <property type="term" value="C:endoplasmic reticulum membrane"/>
    <property type="evidence" value="ECO:0007669"/>
    <property type="project" value="TreeGrafter"/>
</dbReference>
<evidence type="ECO:0000256" key="11">
    <source>
        <dbReference type="SAM" id="Phobius"/>
    </source>
</evidence>
<name>A0A1D3D6L2_9EIME</name>
<dbReference type="GO" id="GO:0006874">
    <property type="term" value="P:intracellular calcium ion homeostasis"/>
    <property type="evidence" value="ECO:0007669"/>
    <property type="project" value="TreeGrafter"/>
</dbReference>
<evidence type="ECO:0000256" key="6">
    <source>
        <dbReference type="ARBA" id="ARBA00022842"/>
    </source>
</evidence>
<dbReference type="InterPro" id="IPR023299">
    <property type="entry name" value="ATPase_P-typ_cyto_dom_N"/>
</dbReference>
<keyword evidence="3" id="KW-0479">Metal-binding</keyword>
<dbReference type="SUPFAM" id="SSF81665">
    <property type="entry name" value="Calcium ATPase, transmembrane domain M"/>
    <property type="match status" value="1"/>
</dbReference>
<evidence type="ECO:0000256" key="3">
    <source>
        <dbReference type="ARBA" id="ARBA00022723"/>
    </source>
</evidence>
<gene>
    <name evidence="12" type="ORF">cyc_08660</name>
</gene>
<dbReference type="EMBL" id="JROU02000518">
    <property type="protein sequence ID" value="OEH79078.1"/>
    <property type="molecule type" value="Genomic_DNA"/>
</dbReference>